<dbReference type="InterPro" id="IPR027417">
    <property type="entry name" value="P-loop_NTPase"/>
</dbReference>
<dbReference type="AlphaFoldDB" id="A0A0F8WXQ7"/>
<dbReference type="InterPro" id="IPR038727">
    <property type="entry name" value="NadR/Ttd14_AAA_dom"/>
</dbReference>
<name>A0A0F8WXQ7_9ZZZZ</name>
<proteinExistence type="predicted"/>
<reference evidence="2" key="1">
    <citation type="journal article" date="2015" name="Nature">
        <title>Complex archaea that bridge the gap between prokaryotes and eukaryotes.</title>
        <authorList>
            <person name="Spang A."/>
            <person name="Saw J.H."/>
            <person name="Jorgensen S.L."/>
            <person name="Zaremba-Niedzwiedzka K."/>
            <person name="Martijn J."/>
            <person name="Lind A.E."/>
            <person name="van Eijk R."/>
            <person name="Schleper C."/>
            <person name="Guy L."/>
            <person name="Ettema T.J."/>
        </authorList>
    </citation>
    <scope>NUCLEOTIDE SEQUENCE</scope>
</reference>
<gene>
    <name evidence="2" type="ORF">LCGC14_3012340</name>
</gene>
<accession>A0A0F8WXQ7</accession>
<evidence type="ECO:0000313" key="2">
    <source>
        <dbReference type="EMBL" id="KKK61637.1"/>
    </source>
</evidence>
<dbReference type="EMBL" id="LAZR01062381">
    <property type="protein sequence ID" value="KKK61637.1"/>
    <property type="molecule type" value="Genomic_DNA"/>
</dbReference>
<dbReference type="Pfam" id="PF13521">
    <property type="entry name" value="AAA_28"/>
    <property type="match status" value="1"/>
</dbReference>
<comment type="caution">
    <text evidence="2">The sequence shown here is derived from an EMBL/GenBank/DDBJ whole genome shotgun (WGS) entry which is preliminary data.</text>
</comment>
<dbReference type="SUPFAM" id="SSF52540">
    <property type="entry name" value="P-loop containing nucleoside triphosphate hydrolases"/>
    <property type="match status" value="1"/>
</dbReference>
<sequence length="200" mass="22659">MVVRLAFCGASGTGKTTLARWVEKQFGIPFNPVGSRSVANALGFDNPYDVDLPTKDHPKGRRAEFQRKLVADKRAWEDAHESFVVDRTTLDNLAYTMLHDVYAVDQELLESIVEGLARYTHVVFCPLDIFCHIGDDPHRVGGGKYEGNRTYHELYDLVLRALIDQHRPVTVPMTRLLSGDLEGRKAWVKRFINGQESMVE</sequence>
<protein>
    <recommendedName>
        <fullName evidence="1">NadR/Ttd14 AAA domain-containing protein</fullName>
    </recommendedName>
</protein>
<organism evidence="2">
    <name type="scientific">marine sediment metagenome</name>
    <dbReference type="NCBI Taxonomy" id="412755"/>
    <lineage>
        <taxon>unclassified sequences</taxon>
        <taxon>metagenomes</taxon>
        <taxon>ecological metagenomes</taxon>
    </lineage>
</organism>
<evidence type="ECO:0000259" key="1">
    <source>
        <dbReference type="Pfam" id="PF13521"/>
    </source>
</evidence>
<dbReference type="Gene3D" id="3.40.50.300">
    <property type="entry name" value="P-loop containing nucleotide triphosphate hydrolases"/>
    <property type="match status" value="1"/>
</dbReference>
<feature type="domain" description="NadR/Ttd14 AAA" evidence="1">
    <location>
        <begin position="5"/>
        <end position="154"/>
    </location>
</feature>